<dbReference type="Pfam" id="PF12725">
    <property type="entry name" value="DUF3810"/>
    <property type="match status" value="1"/>
</dbReference>
<proteinExistence type="predicted"/>
<dbReference type="AlphaFoldDB" id="A0A4R7CUS0"/>
<keyword evidence="3" id="KW-1185">Reference proteome</keyword>
<dbReference type="EMBL" id="SNZV01000013">
    <property type="protein sequence ID" value="TDS07580.1"/>
    <property type="molecule type" value="Genomic_DNA"/>
</dbReference>
<name>A0A4R7CUS0_9SPHI</name>
<dbReference type="RefSeq" id="WP_133642060.1">
    <property type="nucleotide sequence ID" value="NZ_SNZV01000013.1"/>
</dbReference>
<protein>
    <submittedName>
        <fullName evidence="2">Uncharacterized protein DUF3810</fullName>
    </submittedName>
</protein>
<organism evidence="2 3">
    <name type="scientific">Sphingobacterium paludis</name>
    <dbReference type="NCBI Taxonomy" id="1476465"/>
    <lineage>
        <taxon>Bacteria</taxon>
        <taxon>Pseudomonadati</taxon>
        <taxon>Bacteroidota</taxon>
        <taxon>Sphingobacteriia</taxon>
        <taxon>Sphingobacteriales</taxon>
        <taxon>Sphingobacteriaceae</taxon>
        <taxon>Sphingobacterium</taxon>
    </lineage>
</organism>
<evidence type="ECO:0000313" key="2">
    <source>
        <dbReference type="EMBL" id="TDS07580.1"/>
    </source>
</evidence>
<comment type="caution">
    <text evidence="2">The sequence shown here is derived from an EMBL/GenBank/DDBJ whole genome shotgun (WGS) entry which is preliminary data.</text>
</comment>
<feature type="transmembrane region" description="Helical" evidence="1">
    <location>
        <begin position="107"/>
        <end position="127"/>
    </location>
</feature>
<keyword evidence="1" id="KW-0812">Transmembrane</keyword>
<sequence length="367" mass="42755">MKTRHKLSSRGALSLRSYLMTLGVLLAALLLIMGIQQSPAFVERYYSRGFYPLFSHVHKWLFGWLPFSFGDIFYACFVVLILLLLIRCLATLFRKKGYLALRQFVQLVILLLSSYLYFYLSWGLNYYRVPLQEQLNLKVEQIDSADYFDVLDRYIAKANALRASLPTTDIARESTRKELAQFMEENDAVFPMLSRTQIHAKQPLSSALTSYFSVTGYLNPFTQEVQVNGIAPMVGYPFTVVHELAHQMGVGFEDECNFIAFVALHDHANPHYQYAAYYETVQYLLRPLYVQDERRYQFYIGKLTDAVKQDYADERQFWKAYSGPVDRVMSFFYGGYLKHNNQPEGFARYSLMSRLVIAWDKQQQHTP</sequence>
<gene>
    <name evidence="2" type="ORF">B0I21_11370</name>
</gene>
<reference evidence="2 3" key="1">
    <citation type="submission" date="2019-03" db="EMBL/GenBank/DDBJ databases">
        <title>Genomic Encyclopedia of Type Strains, Phase III (KMG-III): the genomes of soil and plant-associated and newly described type strains.</title>
        <authorList>
            <person name="Whitman W."/>
        </authorList>
    </citation>
    <scope>NUCLEOTIDE SEQUENCE [LARGE SCALE GENOMIC DNA]</scope>
    <source>
        <strain evidence="2 3">CGMCC 1.12801</strain>
    </source>
</reference>
<dbReference type="InterPro" id="IPR024294">
    <property type="entry name" value="DUF3810"/>
</dbReference>
<evidence type="ECO:0000313" key="3">
    <source>
        <dbReference type="Proteomes" id="UP000294752"/>
    </source>
</evidence>
<keyword evidence="1" id="KW-0472">Membrane</keyword>
<keyword evidence="1" id="KW-1133">Transmembrane helix</keyword>
<dbReference type="Proteomes" id="UP000294752">
    <property type="component" value="Unassembled WGS sequence"/>
</dbReference>
<feature type="transmembrane region" description="Helical" evidence="1">
    <location>
        <begin position="64"/>
        <end position="86"/>
    </location>
</feature>
<evidence type="ECO:0000256" key="1">
    <source>
        <dbReference type="SAM" id="Phobius"/>
    </source>
</evidence>
<dbReference type="OrthoDB" id="1048788at2"/>
<accession>A0A4R7CUS0</accession>